<feature type="domain" description="HTH gntR-type" evidence="4">
    <location>
        <begin position="4"/>
        <end position="72"/>
    </location>
</feature>
<organism evidence="5 6">
    <name type="scientific">Planotetraspora silvatica</name>
    <dbReference type="NCBI Taxonomy" id="234614"/>
    <lineage>
        <taxon>Bacteria</taxon>
        <taxon>Bacillati</taxon>
        <taxon>Actinomycetota</taxon>
        <taxon>Actinomycetes</taxon>
        <taxon>Streptosporangiales</taxon>
        <taxon>Streptosporangiaceae</taxon>
        <taxon>Planotetraspora</taxon>
    </lineage>
</organism>
<dbReference type="PANTHER" id="PTHR44846">
    <property type="entry name" value="MANNOSYL-D-GLYCERATE TRANSPORT/METABOLISM SYSTEM REPRESSOR MNGR-RELATED"/>
    <property type="match status" value="1"/>
</dbReference>
<dbReference type="Gene3D" id="3.40.1410.10">
    <property type="entry name" value="Chorismate lyase-like"/>
    <property type="match status" value="1"/>
</dbReference>
<dbReference type="CDD" id="cd07377">
    <property type="entry name" value="WHTH_GntR"/>
    <property type="match status" value="1"/>
</dbReference>
<dbReference type="InterPro" id="IPR036388">
    <property type="entry name" value="WH-like_DNA-bd_sf"/>
</dbReference>
<dbReference type="SUPFAM" id="SSF64288">
    <property type="entry name" value="Chorismate lyase-like"/>
    <property type="match status" value="1"/>
</dbReference>
<dbReference type="SUPFAM" id="SSF46785">
    <property type="entry name" value="Winged helix' DNA-binding domain"/>
    <property type="match status" value="1"/>
</dbReference>
<keyword evidence="3" id="KW-0804">Transcription</keyword>
<dbReference type="Gene3D" id="1.10.10.10">
    <property type="entry name" value="Winged helix-like DNA-binding domain superfamily/Winged helix DNA-binding domain"/>
    <property type="match status" value="1"/>
</dbReference>
<dbReference type="Pfam" id="PF00392">
    <property type="entry name" value="GntR"/>
    <property type="match status" value="1"/>
</dbReference>
<name>A0A8J3XS59_9ACTN</name>
<dbReference type="SMART" id="SM00345">
    <property type="entry name" value="HTH_GNTR"/>
    <property type="match status" value="1"/>
</dbReference>
<evidence type="ECO:0000256" key="3">
    <source>
        <dbReference type="ARBA" id="ARBA00023163"/>
    </source>
</evidence>
<sequence length="258" mass="28439">MDEGTRYLPIADALRRKIVSGELAEGDRLPSTPEIEREYSVSNGVARKVLNTLIQEGLAIARTGSGTYVRSRPQLDYLVCSWHRNAHGGSPFKADMEGRGSSGTWDFDSRTATASSAVRERLALEEPEGDAPDVMQTDYLYRRDGAPAQLATSWEPLRLTRGTPIVLPEEGPHAGLGVVERMRQIGIEVTHSADYVSARLITAEEARALAAAKGDIVLVRSRTYYADVQPVETADIVTPADRYRLLYGTSMWDAQWES</sequence>
<dbReference type="InterPro" id="IPR011663">
    <property type="entry name" value="UTRA"/>
</dbReference>
<evidence type="ECO:0000259" key="4">
    <source>
        <dbReference type="PROSITE" id="PS50949"/>
    </source>
</evidence>
<reference evidence="5" key="1">
    <citation type="submission" date="2021-01" db="EMBL/GenBank/DDBJ databases">
        <title>Whole genome shotgun sequence of Planotetraspora silvatica NBRC 100141.</title>
        <authorList>
            <person name="Komaki H."/>
            <person name="Tamura T."/>
        </authorList>
    </citation>
    <scope>NUCLEOTIDE SEQUENCE</scope>
    <source>
        <strain evidence="5">NBRC 100141</strain>
    </source>
</reference>
<dbReference type="AlphaFoldDB" id="A0A8J3XS59"/>
<evidence type="ECO:0000313" key="6">
    <source>
        <dbReference type="Proteomes" id="UP000644610"/>
    </source>
</evidence>
<dbReference type="Proteomes" id="UP000644610">
    <property type="component" value="Unassembled WGS sequence"/>
</dbReference>
<dbReference type="RefSeq" id="WP_239095442.1">
    <property type="nucleotide sequence ID" value="NZ_BAAAKY010000052.1"/>
</dbReference>
<dbReference type="GO" id="GO:0003677">
    <property type="term" value="F:DNA binding"/>
    <property type="evidence" value="ECO:0007669"/>
    <property type="project" value="UniProtKB-KW"/>
</dbReference>
<evidence type="ECO:0000256" key="1">
    <source>
        <dbReference type="ARBA" id="ARBA00023015"/>
    </source>
</evidence>
<keyword evidence="1" id="KW-0805">Transcription regulation</keyword>
<keyword evidence="6" id="KW-1185">Reference proteome</keyword>
<dbReference type="Pfam" id="PF07702">
    <property type="entry name" value="UTRA"/>
    <property type="match status" value="1"/>
</dbReference>
<dbReference type="InterPro" id="IPR036390">
    <property type="entry name" value="WH_DNA-bd_sf"/>
</dbReference>
<dbReference type="SMART" id="SM00866">
    <property type="entry name" value="UTRA"/>
    <property type="match status" value="1"/>
</dbReference>
<dbReference type="EMBL" id="BOOQ01000056">
    <property type="protein sequence ID" value="GII50840.1"/>
    <property type="molecule type" value="Genomic_DNA"/>
</dbReference>
<accession>A0A8J3XS59</accession>
<dbReference type="PANTHER" id="PTHR44846:SF17">
    <property type="entry name" value="GNTR-FAMILY TRANSCRIPTIONAL REGULATOR"/>
    <property type="match status" value="1"/>
</dbReference>
<dbReference type="InterPro" id="IPR050679">
    <property type="entry name" value="Bact_HTH_transcr_reg"/>
</dbReference>
<gene>
    <name evidence="5" type="ORF">Psi02_72640</name>
</gene>
<dbReference type="GO" id="GO:0003700">
    <property type="term" value="F:DNA-binding transcription factor activity"/>
    <property type="evidence" value="ECO:0007669"/>
    <property type="project" value="InterPro"/>
</dbReference>
<comment type="caution">
    <text evidence="5">The sequence shown here is derived from an EMBL/GenBank/DDBJ whole genome shotgun (WGS) entry which is preliminary data.</text>
</comment>
<dbReference type="PROSITE" id="PS50949">
    <property type="entry name" value="HTH_GNTR"/>
    <property type="match status" value="1"/>
</dbReference>
<protein>
    <submittedName>
        <fullName evidence="5">GntR family transcriptional regulator</fullName>
    </submittedName>
</protein>
<dbReference type="InterPro" id="IPR000524">
    <property type="entry name" value="Tscrpt_reg_HTH_GntR"/>
</dbReference>
<evidence type="ECO:0000313" key="5">
    <source>
        <dbReference type="EMBL" id="GII50840.1"/>
    </source>
</evidence>
<evidence type="ECO:0000256" key="2">
    <source>
        <dbReference type="ARBA" id="ARBA00023125"/>
    </source>
</evidence>
<dbReference type="InterPro" id="IPR028978">
    <property type="entry name" value="Chorismate_lyase_/UTRA_dom_sf"/>
</dbReference>
<keyword evidence="2" id="KW-0238">DNA-binding</keyword>
<proteinExistence type="predicted"/>
<dbReference type="GO" id="GO:0045892">
    <property type="term" value="P:negative regulation of DNA-templated transcription"/>
    <property type="evidence" value="ECO:0007669"/>
    <property type="project" value="TreeGrafter"/>
</dbReference>